<feature type="domain" description="DUF397" evidence="2">
    <location>
        <begin position="11"/>
        <end position="61"/>
    </location>
</feature>
<keyword evidence="4" id="KW-1185">Reference proteome</keyword>
<accession>A0AAC9LAE8</accession>
<evidence type="ECO:0000313" key="4">
    <source>
        <dbReference type="Proteomes" id="UP000185511"/>
    </source>
</evidence>
<evidence type="ECO:0000256" key="1">
    <source>
        <dbReference type="SAM" id="MobiDB-lite"/>
    </source>
</evidence>
<sequence>MTEPEQRQTIWRTSSRSQNTGTCVEIGHAPGVVDIRDTKNRDGGTLHIDAATFSSFVASVKRAELS</sequence>
<name>A0AAC9LAE8_9PSEU</name>
<evidence type="ECO:0000313" key="3">
    <source>
        <dbReference type="EMBL" id="APU12775.1"/>
    </source>
</evidence>
<dbReference type="EMBL" id="CP016076">
    <property type="protein sequence ID" value="APU12775.1"/>
    <property type="molecule type" value="Genomic_DNA"/>
</dbReference>
<dbReference type="Proteomes" id="UP000185511">
    <property type="component" value="Chromosome"/>
</dbReference>
<reference evidence="4" key="1">
    <citation type="submission" date="2016-06" db="EMBL/GenBank/DDBJ databases">
        <title>Complete genome sequence of Actinoalloteichus fjordicus DSM 46855 (=ADI127-17), type strain of the new species Actinoalloteichus fjordicus.</title>
        <authorList>
            <person name="Ruckert C."/>
            <person name="Nouioui I."/>
            <person name="Willmese J."/>
            <person name="van Wezel G."/>
            <person name="Klenk H.-P."/>
            <person name="Kalinowski J."/>
            <person name="Zotchev S.B."/>
        </authorList>
    </citation>
    <scope>NUCLEOTIDE SEQUENCE [LARGE SCALE GENOMIC DNA]</scope>
    <source>
        <strain evidence="4">ADI127-7</strain>
    </source>
</reference>
<protein>
    <submittedName>
        <fullName evidence="3">DUF397 family protein</fullName>
    </submittedName>
</protein>
<proteinExistence type="predicted"/>
<feature type="region of interest" description="Disordered" evidence="1">
    <location>
        <begin position="1"/>
        <end position="24"/>
    </location>
</feature>
<dbReference type="RefSeq" id="WP_075763793.1">
    <property type="nucleotide sequence ID" value="NZ_CP016076.1"/>
</dbReference>
<gene>
    <name evidence="3" type="ORF">UA74_03470</name>
</gene>
<dbReference type="InterPro" id="IPR007278">
    <property type="entry name" value="DUF397"/>
</dbReference>
<dbReference type="AlphaFoldDB" id="A0AAC9LAE8"/>
<organism evidence="3 4">
    <name type="scientific">Actinoalloteichus fjordicus</name>
    <dbReference type="NCBI Taxonomy" id="1612552"/>
    <lineage>
        <taxon>Bacteria</taxon>
        <taxon>Bacillati</taxon>
        <taxon>Actinomycetota</taxon>
        <taxon>Actinomycetes</taxon>
        <taxon>Pseudonocardiales</taxon>
        <taxon>Pseudonocardiaceae</taxon>
        <taxon>Actinoalloteichus</taxon>
    </lineage>
</organism>
<dbReference type="Pfam" id="PF04149">
    <property type="entry name" value="DUF397"/>
    <property type="match status" value="1"/>
</dbReference>
<dbReference type="KEGG" id="acad:UA74_03470"/>
<feature type="compositionally biased region" description="Polar residues" evidence="1">
    <location>
        <begin position="7"/>
        <end position="22"/>
    </location>
</feature>
<evidence type="ECO:0000259" key="2">
    <source>
        <dbReference type="Pfam" id="PF04149"/>
    </source>
</evidence>